<evidence type="ECO:0000256" key="5">
    <source>
        <dbReference type="ARBA" id="ARBA00022833"/>
    </source>
</evidence>
<dbReference type="EMBL" id="JAOPEN010000004">
    <property type="protein sequence ID" value="KAJ4859410.1"/>
    <property type="molecule type" value="Genomic_DNA"/>
</dbReference>
<dbReference type="InterPro" id="IPR007219">
    <property type="entry name" value="XnlR_reg_dom"/>
</dbReference>
<evidence type="ECO:0000256" key="6">
    <source>
        <dbReference type="ARBA" id="ARBA00023242"/>
    </source>
</evidence>
<evidence type="ECO:0000256" key="2">
    <source>
        <dbReference type="ARBA" id="ARBA00022723"/>
    </source>
</evidence>
<evidence type="ECO:0000313" key="10">
    <source>
        <dbReference type="EMBL" id="KAJ4859410.1"/>
    </source>
</evidence>
<evidence type="ECO:0000256" key="8">
    <source>
        <dbReference type="SAM" id="MobiDB-lite"/>
    </source>
</evidence>
<feature type="compositionally biased region" description="Polar residues" evidence="8">
    <location>
        <begin position="61"/>
        <end position="73"/>
    </location>
</feature>
<dbReference type="RefSeq" id="XP_056028466.1">
    <property type="nucleotide sequence ID" value="XM_056174887.1"/>
</dbReference>
<proteinExistence type="predicted"/>
<name>A0A9W9BFH7_9HYPO</name>
<dbReference type="GO" id="GO:0005634">
    <property type="term" value="C:nucleus"/>
    <property type="evidence" value="ECO:0007669"/>
    <property type="project" value="UniProtKB-SubCell"/>
</dbReference>
<evidence type="ECO:0000313" key="11">
    <source>
        <dbReference type="Proteomes" id="UP001140511"/>
    </source>
</evidence>
<keyword evidence="6" id="KW-0539">Nucleus</keyword>
<dbReference type="PANTHER" id="PTHR40626:SF10">
    <property type="entry name" value="C2H2-TYPE DOMAIN-CONTAINING PROTEIN"/>
    <property type="match status" value="1"/>
</dbReference>
<dbReference type="InterPro" id="IPR036236">
    <property type="entry name" value="Znf_C2H2_sf"/>
</dbReference>
<evidence type="ECO:0000256" key="7">
    <source>
        <dbReference type="PROSITE-ProRule" id="PRU00042"/>
    </source>
</evidence>
<dbReference type="SUPFAM" id="SSF57667">
    <property type="entry name" value="beta-beta-alpha zinc fingers"/>
    <property type="match status" value="1"/>
</dbReference>
<evidence type="ECO:0000256" key="4">
    <source>
        <dbReference type="ARBA" id="ARBA00022771"/>
    </source>
</evidence>
<dbReference type="InterPro" id="IPR051059">
    <property type="entry name" value="VerF-like"/>
</dbReference>
<keyword evidence="11" id="KW-1185">Reference proteome</keyword>
<dbReference type="PROSITE" id="PS00028">
    <property type="entry name" value="ZINC_FINGER_C2H2_1"/>
    <property type="match status" value="1"/>
</dbReference>
<evidence type="ECO:0000259" key="9">
    <source>
        <dbReference type="PROSITE" id="PS50157"/>
    </source>
</evidence>
<comment type="caution">
    <text evidence="10">The sequence shown here is derived from an EMBL/GenBank/DDBJ whole genome shotgun (WGS) entry which is preliminary data.</text>
</comment>
<dbReference type="Gene3D" id="3.30.160.60">
    <property type="entry name" value="Classic Zinc Finger"/>
    <property type="match status" value="2"/>
</dbReference>
<dbReference type="GO" id="GO:0000978">
    <property type="term" value="F:RNA polymerase II cis-regulatory region sequence-specific DNA binding"/>
    <property type="evidence" value="ECO:0007669"/>
    <property type="project" value="InterPro"/>
</dbReference>
<feature type="domain" description="C2H2-type" evidence="9">
    <location>
        <begin position="5"/>
        <end position="32"/>
    </location>
</feature>
<dbReference type="GeneID" id="80869575"/>
<dbReference type="PROSITE" id="PS50157">
    <property type="entry name" value="ZINC_FINGER_C2H2_2"/>
    <property type="match status" value="1"/>
</dbReference>
<dbReference type="GO" id="GO:0000785">
    <property type="term" value="C:chromatin"/>
    <property type="evidence" value="ECO:0007669"/>
    <property type="project" value="TreeGrafter"/>
</dbReference>
<feature type="region of interest" description="Disordered" evidence="8">
    <location>
        <begin position="56"/>
        <end position="78"/>
    </location>
</feature>
<keyword evidence="3" id="KW-0677">Repeat</keyword>
<dbReference type="PANTHER" id="PTHR40626">
    <property type="entry name" value="MIP31509P"/>
    <property type="match status" value="1"/>
</dbReference>
<organism evidence="10 11">
    <name type="scientific">Trichoderma breve</name>
    <dbReference type="NCBI Taxonomy" id="2034170"/>
    <lineage>
        <taxon>Eukaryota</taxon>
        <taxon>Fungi</taxon>
        <taxon>Dikarya</taxon>
        <taxon>Ascomycota</taxon>
        <taxon>Pezizomycotina</taxon>
        <taxon>Sordariomycetes</taxon>
        <taxon>Hypocreomycetidae</taxon>
        <taxon>Hypocreales</taxon>
        <taxon>Hypocreaceae</taxon>
        <taxon>Trichoderma</taxon>
    </lineage>
</organism>
<protein>
    <submittedName>
        <fullName evidence="10">Fungal specific transcription factor domain-containing protein</fullName>
    </submittedName>
</protein>
<reference evidence="10" key="1">
    <citation type="submission" date="2022-09" db="EMBL/GenBank/DDBJ databases">
        <title>Chromosome-level assembly of Trichoderma breve T069, a fungus used in development of biopesticide product.</title>
        <authorList>
            <person name="Lin R."/>
            <person name="Liu T."/>
        </authorList>
    </citation>
    <scope>NUCLEOTIDE SEQUENCE</scope>
    <source>
        <strain evidence="10">T069</strain>
    </source>
</reference>
<accession>A0A9W9BFH7</accession>
<evidence type="ECO:0000256" key="1">
    <source>
        <dbReference type="ARBA" id="ARBA00004123"/>
    </source>
</evidence>
<comment type="subcellular location">
    <subcellularLocation>
        <location evidence="1">Nucleus</location>
    </subcellularLocation>
</comment>
<dbReference type="GO" id="GO:0006351">
    <property type="term" value="P:DNA-templated transcription"/>
    <property type="evidence" value="ECO:0007669"/>
    <property type="project" value="InterPro"/>
</dbReference>
<dbReference type="Pfam" id="PF04082">
    <property type="entry name" value="Fungal_trans"/>
    <property type="match status" value="1"/>
</dbReference>
<dbReference type="GO" id="GO:0008270">
    <property type="term" value="F:zinc ion binding"/>
    <property type="evidence" value="ECO:0007669"/>
    <property type="project" value="UniProtKB-KW"/>
</dbReference>
<keyword evidence="2" id="KW-0479">Metal-binding</keyword>
<dbReference type="GO" id="GO:0000981">
    <property type="term" value="F:DNA-binding transcription factor activity, RNA polymerase II-specific"/>
    <property type="evidence" value="ECO:0007669"/>
    <property type="project" value="InterPro"/>
</dbReference>
<dbReference type="InterPro" id="IPR013087">
    <property type="entry name" value="Znf_C2H2_type"/>
</dbReference>
<dbReference type="AlphaFoldDB" id="A0A9W9BFH7"/>
<sequence>MPHLHTCPHCGRDFKRPEHLRRHCRTHTNEKPFVCFCGAAFSRTDLLRRHEKLTHLAPLEPNTNHAGESSTTALPRPTPLQPPMGDTQISRSSVVPIVYGDFTFIDPLDSLDEFVEGIELPPEFVTSPISLNICCDSAAVTENPPLEANIQGNHDFEHNNVGPLPFSRHLHPHDFGLTGAYKLTNLEITDNDIKVLEEGLRPFGNIANDFTLPSLRTVIRYMEAWRIGLSRHFPVIHFPTFRLGNCIPELILAITALGAVQALEEHTSRKLYKAARAVALERLQVDRFDSQPEARSSPDNIGRILKLQSAQTLVFLLIYSTWARDASVVTEGFEFHEPILQYMRGCDVAKHDHSIEQTWDEWALSETERRISFLAFCFFDIHTIIYNRPPSIFTREIHLRLPCSVEEWQATDDQEWVACRQAKPSDLMSFKDALESLVTTGAAGWETLPCAFGNLILLHGVLQRIYLQRQLSFGSRLEDQKIHEIHSSALSSWASIWQRVSGSDLHPSSEHGPIPFTSVAFLTVAYWLETIAATQMSNALEAYERHILSSVESVIKEAVDSADWEHTDTTSWFQGPRHMGIAVLKVWSKIFSEKSAWAITVHVGECLNEYAGMYERSFQYMA</sequence>
<gene>
    <name evidence="10" type="ORF">T069G_07677</name>
</gene>
<evidence type="ECO:0000256" key="3">
    <source>
        <dbReference type="ARBA" id="ARBA00022737"/>
    </source>
</evidence>
<keyword evidence="4 7" id="KW-0863">Zinc-finger</keyword>
<keyword evidence="5" id="KW-0862">Zinc</keyword>
<dbReference type="SMART" id="SM00355">
    <property type="entry name" value="ZnF_C2H2"/>
    <property type="match status" value="2"/>
</dbReference>
<dbReference type="Proteomes" id="UP001140511">
    <property type="component" value="Unassembled WGS sequence"/>
</dbReference>
<dbReference type="FunFam" id="3.30.160.60:FF:000100">
    <property type="entry name" value="Zinc finger 45-like"/>
    <property type="match status" value="1"/>
</dbReference>